<evidence type="ECO:0000313" key="3">
    <source>
        <dbReference type="Proteomes" id="UP000502248"/>
    </source>
</evidence>
<organism evidence="2 3">
    <name type="scientific">Cohnella herbarum</name>
    <dbReference type="NCBI Taxonomy" id="2728023"/>
    <lineage>
        <taxon>Bacteria</taxon>
        <taxon>Bacillati</taxon>
        <taxon>Bacillota</taxon>
        <taxon>Bacilli</taxon>
        <taxon>Bacillales</taxon>
        <taxon>Paenibacillaceae</taxon>
        <taxon>Cohnella</taxon>
    </lineage>
</organism>
<reference evidence="2 3" key="1">
    <citation type="submission" date="2020-04" db="EMBL/GenBank/DDBJ databases">
        <title>Genome sequencing of novel species.</title>
        <authorList>
            <person name="Heo J."/>
            <person name="Kim S.-J."/>
            <person name="Kim J.-S."/>
            <person name="Hong S.-B."/>
            <person name="Kwon S.-W."/>
        </authorList>
    </citation>
    <scope>NUCLEOTIDE SEQUENCE [LARGE SCALE GENOMIC DNA]</scope>
    <source>
        <strain evidence="2 3">MFER-1</strain>
    </source>
</reference>
<feature type="chain" id="PRO_5031459315" evidence="1">
    <location>
        <begin position="28"/>
        <end position="255"/>
    </location>
</feature>
<keyword evidence="3" id="KW-1185">Reference proteome</keyword>
<dbReference type="RefSeq" id="WP_169283843.1">
    <property type="nucleotide sequence ID" value="NZ_CP051680.1"/>
</dbReference>
<evidence type="ECO:0000256" key="1">
    <source>
        <dbReference type="SAM" id="SignalP"/>
    </source>
</evidence>
<name>A0A7Z2VRI2_9BACL</name>
<evidence type="ECO:0000313" key="2">
    <source>
        <dbReference type="EMBL" id="QJD87600.1"/>
    </source>
</evidence>
<proteinExistence type="predicted"/>
<dbReference type="Gene3D" id="2.60.120.260">
    <property type="entry name" value="Galactose-binding domain-like"/>
    <property type="match status" value="1"/>
</dbReference>
<protein>
    <submittedName>
        <fullName evidence="2">Bacterial surface protein</fullName>
    </submittedName>
</protein>
<sequence length="255" mass="28653">MNKINKKIVSIVLSAVMLFTFVSNASAAVVGDVLQNPETGWTRYDETDYNFIYTGESWGYTYDSAYYGGSIKIFVGTKGSVKFKFKGTKFRLIANYNTDRPNSESNKVIIDGEYDSAFSEFNSLNHQILVFEKTDLPDIEHNVEIDVNGLFSLDAIDIDDTGTILNPEDPEQPAQGNRALLTITMTNGLEKEYDLSMAEVNAFISWFDAKDAGSGPAKYKFVKTWNKGPFKSRAEYVIFDKILTFDVDEYDVTSP</sequence>
<dbReference type="KEGG" id="cheb:HH215_33410"/>
<dbReference type="AlphaFoldDB" id="A0A7Z2VRI2"/>
<dbReference type="EMBL" id="CP051680">
    <property type="protein sequence ID" value="QJD87600.1"/>
    <property type="molecule type" value="Genomic_DNA"/>
</dbReference>
<keyword evidence="1" id="KW-0732">Signal</keyword>
<feature type="signal peptide" evidence="1">
    <location>
        <begin position="1"/>
        <end position="27"/>
    </location>
</feature>
<dbReference type="Proteomes" id="UP000502248">
    <property type="component" value="Chromosome"/>
</dbReference>
<gene>
    <name evidence="2" type="ORF">HH215_33410</name>
</gene>
<accession>A0A7Z2VRI2</accession>